<feature type="chain" id="PRO_5046858348" evidence="3">
    <location>
        <begin position="26"/>
        <end position="483"/>
    </location>
</feature>
<comment type="caution">
    <text evidence="4">The sequence shown here is derived from an EMBL/GenBank/DDBJ whole genome shotgun (WGS) entry which is preliminary data.</text>
</comment>
<dbReference type="GO" id="GO:0004035">
    <property type="term" value="F:alkaline phosphatase activity"/>
    <property type="evidence" value="ECO:0007669"/>
    <property type="project" value="UniProtKB-EC"/>
</dbReference>
<evidence type="ECO:0000256" key="1">
    <source>
        <dbReference type="ARBA" id="ARBA00022553"/>
    </source>
</evidence>
<proteinExistence type="inferred from homology"/>
<dbReference type="EC" id="3.1.3.1" evidence="4"/>
<dbReference type="RefSeq" id="WP_086786235.1">
    <property type="nucleotide sequence ID" value="NZ_JAGIOO010000001.1"/>
</dbReference>
<keyword evidence="1" id="KW-0597">Phosphoprotein</keyword>
<dbReference type="InterPro" id="IPR001952">
    <property type="entry name" value="Alkaline_phosphatase"/>
</dbReference>
<keyword evidence="4" id="KW-0378">Hydrolase</keyword>
<dbReference type="PANTHER" id="PTHR11596">
    <property type="entry name" value="ALKALINE PHOSPHATASE"/>
    <property type="match status" value="1"/>
</dbReference>
<keyword evidence="3" id="KW-0732">Signal</keyword>
<dbReference type="Proteomes" id="UP001519363">
    <property type="component" value="Unassembled WGS sequence"/>
</dbReference>
<organism evidence="4 5">
    <name type="scientific">Crossiella equi</name>
    <dbReference type="NCBI Taxonomy" id="130796"/>
    <lineage>
        <taxon>Bacteria</taxon>
        <taxon>Bacillati</taxon>
        <taxon>Actinomycetota</taxon>
        <taxon>Actinomycetes</taxon>
        <taxon>Pseudonocardiales</taxon>
        <taxon>Pseudonocardiaceae</taxon>
        <taxon>Crossiella</taxon>
    </lineage>
</organism>
<dbReference type="Pfam" id="PF00245">
    <property type="entry name" value="Alk_phosphatase"/>
    <property type="match status" value="1"/>
</dbReference>
<feature type="signal peptide" evidence="3">
    <location>
        <begin position="1"/>
        <end position="25"/>
    </location>
</feature>
<dbReference type="PRINTS" id="PR00113">
    <property type="entry name" value="ALKPHPHTASE"/>
</dbReference>
<dbReference type="Gene3D" id="3.40.720.10">
    <property type="entry name" value="Alkaline Phosphatase, subunit A"/>
    <property type="match status" value="1"/>
</dbReference>
<accession>A0ABS5A5T2</accession>
<dbReference type="EMBL" id="JAGIOO010000001">
    <property type="protein sequence ID" value="MBP2471911.1"/>
    <property type="molecule type" value="Genomic_DNA"/>
</dbReference>
<dbReference type="InterPro" id="IPR017850">
    <property type="entry name" value="Alkaline_phosphatase_core_sf"/>
</dbReference>
<gene>
    <name evidence="4" type="ORF">JOF53_000783</name>
</gene>
<evidence type="ECO:0000313" key="5">
    <source>
        <dbReference type="Proteomes" id="UP001519363"/>
    </source>
</evidence>
<dbReference type="PANTHER" id="PTHR11596:SF5">
    <property type="entry name" value="ALKALINE PHOSPHATASE"/>
    <property type="match status" value="1"/>
</dbReference>
<comment type="similarity">
    <text evidence="2">Belongs to the alkaline phosphatase family.</text>
</comment>
<dbReference type="SUPFAM" id="SSF53649">
    <property type="entry name" value="Alkaline phosphatase-like"/>
    <property type="match status" value="1"/>
</dbReference>
<evidence type="ECO:0000313" key="4">
    <source>
        <dbReference type="EMBL" id="MBP2471911.1"/>
    </source>
</evidence>
<evidence type="ECO:0000256" key="2">
    <source>
        <dbReference type="RuleBase" id="RU003946"/>
    </source>
</evidence>
<name>A0ABS5A5T2_9PSEU</name>
<dbReference type="CDD" id="cd16012">
    <property type="entry name" value="ALP"/>
    <property type="match status" value="1"/>
</dbReference>
<sequence length="483" mass="52301">MAIVPRMLAGVTAVVVLSAATPALAAPPDRGLRNVIHLVGDGMGFNQVDLGSLYEHGVSQHQVEVDASSGRVRRVPGRPTQVYQHFPVRGAVATFQDGAGYDPRKAWSDFEHVLADPPDSAATATALATGVRSYNAAIGVDRDGKPVENLAERAHKLGKTTGVVSSVPYSHATPAAYTVHNEHRDNYHEISKAMLTSSDVNVVMAPGHPWFDADGKRRAQPVYEHIDEPTWTAATTGGTKHTFVSAKDDIVGLAHARKVPKHVFAVPEVAQTLQYQRGGTDKDAQGDPVPGARPYQAPPVRSVPSLSQLTASALNVLHRGSDRGFFLMVEGGAIDWASHENRPNRLVEEQLAFNRAVETVVDWVERHSSWRETLVVVTADHETGYLTGPGANPDWTALTGTRGKLADTAWHTYGHTGSLVPLYAKGRGAEAIRRAATGVDPVRGRYLENIAVPKVVFEQWTGRTLLPEGAESWQQADRRNVLR</sequence>
<keyword evidence="5" id="KW-1185">Reference proteome</keyword>
<protein>
    <submittedName>
        <fullName evidence="4">Alkaline phosphatase</fullName>
        <ecNumber evidence="4">3.1.3.1</ecNumber>
    </submittedName>
</protein>
<evidence type="ECO:0000256" key="3">
    <source>
        <dbReference type="SAM" id="SignalP"/>
    </source>
</evidence>
<dbReference type="SMART" id="SM00098">
    <property type="entry name" value="alkPPc"/>
    <property type="match status" value="1"/>
</dbReference>
<reference evidence="4 5" key="1">
    <citation type="submission" date="2021-03" db="EMBL/GenBank/DDBJ databases">
        <title>Sequencing the genomes of 1000 actinobacteria strains.</title>
        <authorList>
            <person name="Klenk H.-P."/>
        </authorList>
    </citation>
    <scope>NUCLEOTIDE SEQUENCE [LARGE SCALE GENOMIC DNA]</scope>
    <source>
        <strain evidence="4 5">DSM 44580</strain>
    </source>
</reference>